<organism evidence="2 3">
    <name type="scientific">Pelobates cultripes</name>
    <name type="common">Western spadefoot toad</name>
    <dbReference type="NCBI Taxonomy" id="61616"/>
    <lineage>
        <taxon>Eukaryota</taxon>
        <taxon>Metazoa</taxon>
        <taxon>Chordata</taxon>
        <taxon>Craniata</taxon>
        <taxon>Vertebrata</taxon>
        <taxon>Euteleostomi</taxon>
        <taxon>Amphibia</taxon>
        <taxon>Batrachia</taxon>
        <taxon>Anura</taxon>
        <taxon>Pelobatoidea</taxon>
        <taxon>Pelobatidae</taxon>
        <taxon>Pelobates</taxon>
    </lineage>
</organism>
<evidence type="ECO:0000313" key="3">
    <source>
        <dbReference type="Proteomes" id="UP001295444"/>
    </source>
</evidence>
<dbReference type="AlphaFoldDB" id="A0AAD1R850"/>
<evidence type="ECO:0000256" key="1">
    <source>
        <dbReference type="SAM" id="MobiDB-lite"/>
    </source>
</evidence>
<name>A0AAD1R850_PELCU</name>
<accession>A0AAD1R850</accession>
<evidence type="ECO:0000313" key="2">
    <source>
        <dbReference type="EMBL" id="CAH2225890.1"/>
    </source>
</evidence>
<dbReference type="Proteomes" id="UP001295444">
    <property type="component" value="Chromosome 01"/>
</dbReference>
<feature type="region of interest" description="Disordered" evidence="1">
    <location>
        <begin position="24"/>
        <end position="54"/>
    </location>
</feature>
<gene>
    <name evidence="2" type="ORF">PECUL_23A019469</name>
</gene>
<keyword evidence="3" id="KW-1185">Reference proteome</keyword>
<sequence>MAPRRPAAVRSAVSAEAADLLQAADSARSTEQAAGRSNRGHWMSVQLRDREAVA</sequence>
<reference evidence="2" key="1">
    <citation type="submission" date="2022-03" db="EMBL/GenBank/DDBJ databases">
        <authorList>
            <person name="Alioto T."/>
            <person name="Alioto T."/>
            <person name="Gomez Garrido J."/>
        </authorList>
    </citation>
    <scope>NUCLEOTIDE SEQUENCE</scope>
</reference>
<protein>
    <submittedName>
        <fullName evidence="2">Uncharacterized protein</fullName>
    </submittedName>
</protein>
<proteinExistence type="predicted"/>
<dbReference type="EMBL" id="OW240912">
    <property type="protein sequence ID" value="CAH2225890.1"/>
    <property type="molecule type" value="Genomic_DNA"/>
</dbReference>